<accession>A0A9J6ZPP4</accession>
<evidence type="ECO:0000256" key="12">
    <source>
        <dbReference type="PIRSR" id="PIRSR037839-1"/>
    </source>
</evidence>
<dbReference type="KEGG" id="alkq:M9189_12260"/>
<evidence type="ECO:0000256" key="10">
    <source>
        <dbReference type="ARBA" id="ARBA00022842"/>
    </source>
</evidence>
<evidence type="ECO:0000256" key="4">
    <source>
        <dbReference type="ARBA" id="ARBA00012180"/>
    </source>
</evidence>
<dbReference type="Gene3D" id="3.40.970.10">
    <property type="entry name" value="Ribonuclease H1, N-terminal domain"/>
    <property type="match status" value="1"/>
</dbReference>
<dbReference type="InterPro" id="IPR017290">
    <property type="entry name" value="RNase_H_bac"/>
</dbReference>
<name>A0A9J6ZPP4_9BACT</name>
<gene>
    <name evidence="14" type="ORF">M9189_12260</name>
</gene>
<feature type="binding site" evidence="12">
    <location>
        <position position="73"/>
    </location>
    <ligand>
        <name>Mg(2+)</name>
        <dbReference type="ChEBI" id="CHEBI:18420"/>
        <label>1</label>
    </ligand>
</feature>
<evidence type="ECO:0000259" key="13">
    <source>
        <dbReference type="PROSITE" id="PS50879"/>
    </source>
</evidence>
<comment type="cofactor">
    <cofactor evidence="12">
        <name>Mn(2+)</name>
        <dbReference type="ChEBI" id="CHEBI:29035"/>
    </cofactor>
    <cofactor evidence="12">
        <name>Mg(2+)</name>
        <dbReference type="ChEBI" id="CHEBI:18420"/>
    </cofactor>
    <text evidence="12">Binds 2 metal ions per subunit. Manganese or magnesium.</text>
</comment>
<dbReference type="EMBL" id="CP098400">
    <property type="protein sequence ID" value="URW79625.1"/>
    <property type="molecule type" value="Genomic_DNA"/>
</dbReference>
<protein>
    <recommendedName>
        <fullName evidence="5 11">Ribonuclease H</fullName>
        <ecNumber evidence="4 11">3.1.26.4</ecNumber>
    </recommendedName>
</protein>
<dbReference type="RefSeq" id="WP_250723618.1">
    <property type="nucleotide sequence ID" value="NZ_CP098400.1"/>
</dbReference>
<dbReference type="InterPro" id="IPR036397">
    <property type="entry name" value="RNaseH_sf"/>
</dbReference>
<evidence type="ECO:0000256" key="7">
    <source>
        <dbReference type="ARBA" id="ARBA00022723"/>
    </source>
</evidence>
<dbReference type="SUPFAM" id="SSF53098">
    <property type="entry name" value="Ribonuclease H-like"/>
    <property type="match status" value="1"/>
</dbReference>
<evidence type="ECO:0000256" key="2">
    <source>
        <dbReference type="ARBA" id="ARBA00004065"/>
    </source>
</evidence>
<dbReference type="Pfam" id="PF01693">
    <property type="entry name" value="Cauli_VI"/>
    <property type="match status" value="1"/>
</dbReference>
<evidence type="ECO:0000256" key="8">
    <source>
        <dbReference type="ARBA" id="ARBA00022759"/>
    </source>
</evidence>
<organism evidence="14 15">
    <name type="scientific">Xiashengella succiniciproducens</name>
    <dbReference type="NCBI Taxonomy" id="2949635"/>
    <lineage>
        <taxon>Bacteria</taxon>
        <taxon>Pseudomonadati</taxon>
        <taxon>Bacteroidota</taxon>
        <taxon>Bacteroidia</taxon>
        <taxon>Marinilabiliales</taxon>
        <taxon>Marinilabiliaceae</taxon>
        <taxon>Xiashengella</taxon>
    </lineage>
</organism>
<dbReference type="GO" id="GO:0004523">
    <property type="term" value="F:RNA-DNA hybrid ribonuclease activity"/>
    <property type="evidence" value="ECO:0007669"/>
    <property type="project" value="UniProtKB-UniRule"/>
</dbReference>
<dbReference type="PROSITE" id="PS50879">
    <property type="entry name" value="RNASE_H_1"/>
    <property type="match status" value="1"/>
</dbReference>
<sequence>MPYYVVWVGAEPGIYDSWNDCRKRIIGFPGARYKKFNTLAEAEEAFGSSRSSKPKAVKLSGFESPIQDALAVDAACSGNPGVMEYRGVHVGSRQEWFNFKIELGTNNIGEFLGIVHGLAFQKQHNLNIPIYSDSQIAIGWIKAGKCKTKLAVNEKTKKLFEVIRRAEEWLAHNSWDQPLLKWETKRWGEIPADFGRK</sequence>
<dbReference type="InterPro" id="IPR012337">
    <property type="entry name" value="RNaseH-like_sf"/>
</dbReference>
<dbReference type="PIRSF" id="PIRSF037839">
    <property type="entry name" value="Ribonuclease_H"/>
    <property type="match status" value="1"/>
</dbReference>
<keyword evidence="9 11" id="KW-0378">Hydrolase</keyword>
<dbReference type="InterPro" id="IPR009027">
    <property type="entry name" value="Ribosomal_bL9/RNase_H1_N"/>
</dbReference>
<keyword evidence="15" id="KW-1185">Reference proteome</keyword>
<keyword evidence="7 11" id="KW-0479">Metal-binding</keyword>
<proteinExistence type="inferred from homology"/>
<dbReference type="Proteomes" id="UP001056426">
    <property type="component" value="Chromosome"/>
</dbReference>
<dbReference type="FunFam" id="3.40.970.10:FF:000002">
    <property type="entry name" value="Ribonuclease H"/>
    <property type="match status" value="1"/>
</dbReference>
<dbReference type="GO" id="GO:0046872">
    <property type="term" value="F:metal ion binding"/>
    <property type="evidence" value="ECO:0007669"/>
    <property type="project" value="UniProtKB-KW"/>
</dbReference>
<comment type="catalytic activity">
    <reaction evidence="11">
        <text>Endonucleolytic cleavage to 5'-phosphomonoester.</text>
        <dbReference type="EC" id="3.1.26.4"/>
    </reaction>
</comment>
<dbReference type="Gene3D" id="3.30.420.10">
    <property type="entry name" value="Ribonuclease H-like superfamily/Ribonuclease H"/>
    <property type="match status" value="1"/>
</dbReference>
<feature type="binding site" evidence="12">
    <location>
        <position position="193"/>
    </location>
    <ligand>
        <name>Mg(2+)</name>
        <dbReference type="ChEBI" id="CHEBI:18420"/>
        <label>1</label>
    </ligand>
</feature>
<comment type="subcellular location">
    <subcellularLocation>
        <location evidence="11">Cytoplasm</location>
    </subcellularLocation>
</comment>
<comment type="function">
    <text evidence="2 11">Endonuclease that specifically degrades the RNA of RNA-DNA hybrids.</text>
</comment>
<keyword evidence="6 11" id="KW-0540">Nuclease</keyword>
<keyword evidence="10 11" id="KW-0460">Magnesium</keyword>
<evidence type="ECO:0000256" key="6">
    <source>
        <dbReference type="ARBA" id="ARBA00022722"/>
    </source>
</evidence>
<dbReference type="InterPro" id="IPR037056">
    <property type="entry name" value="RNase_H1_N_sf"/>
</dbReference>
<comment type="similarity">
    <text evidence="3 11">Belongs to the RNase H family.</text>
</comment>
<evidence type="ECO:0000256" key="1">
    <source>
        <dbReference type="ARBA" id="ARBA00001946"/>
    </source>
</evidence>
<evidence type="ECO:0000256" key="3">
    <source>
        <dbReference type="ARBA" id="ARBA00005300"/>
    </source>
</evidence>
<evidence type="ECO:0000256" key="11">
    <source>
        <dbReference type="PIRNR" id="PIRNR037839"/>
    </source>
</evidence>
<feature type="domain" description="RNase H type-1" evidence="13">
    <location>
        <begin position="64"/>
        <end position="197"/>
    </location>
</feature>
<reference evidence="14" key="2">
    <citation type="submission" date="2022-06" db="EMBL/GenBank/DDBJ databases">
        <title>Xiashengella guii gen. nov. sp. nov., a bacterium isolated form anaerobic digestion tank.</title>
        <authorList>
            <person name="Huang H."/>
        </authorList>
    </citation>
    <scope>NUCLEOTIDE SEQUENCE</scope>
    <source>
        <strain evidence="14">Ai-910</strain>
    </source>
</reference>
<evidence type="ECO:0000256" key="5">
    <source>
        <dbReference type="ARBA" id="ARBA00017721"/>
    </source>
</evidence>
<dbReference type="SUPFAM" id="SSF55658">
    <property type="entry name" value="L9 N-domain-like"/>
    <property type="match status" value="1"/>
</dbReference>
<dbReference type="GO" id="GO:0005737">
    <property type="term" value="C:cytoplasm"/>
    <property type="evidence" value="ECO:0007669"/>
    <property type="project" value="UniProtKB-SubCell"/>
</dbReference>
<reference evidence="14" key="1">
    <citation type="submission" date="2022-05" db="EMBL/GenBank/DDBJ databases">
        <authorList>
            <person name="Sun X."/>
        </authorList>
    </citation>
    <scope>NUCLEOTIDE SEQUENCE</scope>
    <source>
        <strain evidence="14">Ai-910</strain>
    </source>
</reference>
<keyword evidence="12" id="KW-0464">Manganese</keyword>
<dbReference type="InterPro" id="IPR011320">
    <property type="entry name" value="RNase_H1_N"/>
</dbReference>
<evidence type="ECO:0000313" key="14">
    <source>
        <dbReference type="EMBL" id="URW79625.1"/>
    </source>
</evidence>
<dbReference type="AlphaFoldDB" id="A0A9J6ZPP4"/>
<dbReference type="GO" id="GO:0003676">
    <property type="term" value="F:nucleic acid binding"/>
    <property type="evidence" value="ECO:0007669"/>
    <property type="project" value="UniProtKB-UniRule"/>
</dbReference>
<keyword evidence="8 11" id="KW-0255">Endonuclease</keyword>
<evidence type="ECO:0000256" key="9">
    <source>
        <dbReference type="ARBA" id="ARBA00022801"/>
    </source>
</evidence>
<dbReference type="EC" id="3.1.26.4" evidence="4 11"/>
<dbReference type="InterPro" id="IPR002156">
    <property type="entry name" value="RNaseH_domain"/>
</dbReference>
<feature type="binding site" evidence="12">
    <location>
        <position position="133"/>
    </location>
    <ligand>
        <name>Mg(2+)</name>
        <dbReference type="ChEBI" id="CHEBI:18420"/>
        <label>2</label>
    </ligand>
</feature>
<feature type="binding site" evidence="12">
    <location>
        <position position="110"/>
    </location>
    <ligand>
        <name>Mg(2+)</name>
        <dbReference type="ChEBI" id="CHEBI:18420"/>
        <label>2</label>
    </ligand>
</feature>
<comment type="cofactor">
    <cofactor evidence="1">
        <name>Mg(2+)</name>
        <dbReference type="ChEBI" id="CHEBI:18420"/>
    </cofactor>
</comment>
<evidence type="ECO:0000313" key="15">
    <source>
        <dbReference type="Proteomes" id="UP001056426"/>
    </source>
</evidence>
<keyword evidence="11" id="KW-0963">Cytoplasm</keyword>